<dbReference type="OrthoDB" id="131570at2157"/>
<dbReference type="GO" id="GO:0004071">
    <property type="term" value="F:aspartate-ammonia ligase activity"/>
    <property type="evidence" value="ECO:0007669"/>
    <property type="project" value="UniProtKB-EC"/>
</dbReference>
<dbReference type="InterPro" id="IPR006195">
    <property type="entry name" value="aa-tRNA-synth_II"/>
</dbReference>
<dbReference type="PANTHER" id="PTHR22594">
    <property type="entry name" value="ASPARTYL/LYSYL-TRNA SYNTHETASE"/>
    <property type="match status" value="1"/>
</dbReference>
<dbReference type="HOGENOM" id="CLU_004553_2_2_2"/>
<dbReference type="GO" id="GO:0005524">
    <property type="term" value="F:ATP binding"/>
    <property type="evidence" value="ECO:0007669"/>
    <property type="project" value="UniProtKB-KW"/>
</dbReference>
<dbReference type="RefSeq" id="WP_011753493.1">
    <property type="nucleotide sequence ID" value="NC_008698.1"/>
</dbReference>
<dbReference type="GO" id="GO:0004816">
    <property type="term" value="F:asparagine-tRNA ligase activity"/>
    <property type="evidence" value="ECO:0007669"/>
    <property type="project" value="TreeGrafter"/>
</dbReference>
<dbReference type="EnsemblBacteria" id="ABL79228">
    <property type="protein sequence ID" value="ABL79228"/>
    <property type="gene ID" value="Tpen_1833"/>
</dbReference>
<dbReference type="GeneID" id="4602070"/>
<dbReference type="AlphaFoldDB" id="A1S198"/>
<reference evidence="8" key="1">
    <citation type="journal article" date="2008" name="J. Bacteriol.">
        <title>Genome sequence of Thermofilum pendens reveals an exceptional loss of biosynthetic pathways without genome reduction.</title>
        <authorList>
            <person name="Anderson I."/>
            <person name="Rodriguez J."/>
            <person name="Susanti D."/>
            <person name="Porat I."/>
            <person name="Reich C."/>
            <person name="Ulrich L.E."/>
            <person name="Elkins J.G."/>
            <person name="Mavromatis K."/>
            <person name="Lykidis A."/>
            <person name="Kim E."/>
            <person name="Thompson L.S."/>
            <person name="Nolan M."/>
            <person name="Land M."/>
            <person name="Copeland A."/>
            <person name="Lapidus A."/>
            <person name="Lucas S."/>
            <person name="Detter C."/>
            <person name="Zhulin I.B."/>
            <person name="Olsen G.J."/>
            <person name="Whitman W."/>
            <person name="Mukhopadhyay B."/>
            <person name="Bristow J."/>
            <person name="Kyrpides N."/>
        </authorList>
    </citation>
    <scope>NUCLEOTIDE SEQUENCE [LARGE SCALE GENOMIC DNA]</scope>
    <source>
        <strain evidence="8">DSM 2475 / Hrk 5</strain>
    </source>
</reference>
<evidence type="ECO:0000256" key="2">
    <source>
        <dbReference type="ARBA" id="ARBA00022741"/>
    </source>
</evidence>
<proteinExistence type="predicted"/>
<feature type="domain" description="Aminoacyl-transfer RNA synthetases class-II family profile" evidence="6">
    <location>
        <begin position="107"/>
        <end position="312"/>
    </location>
</feature>
<dbReference type="STRING" id="368408.Tpen_1833"/>
<dbReference type="EC" id="6.3.1.1" evidence="7"/>
<evidence type="ECO:0000313" key="7">
    <source>
        <dbReference type="EMBL" id="ABL79228.1"/>
    </source>
</evidence>
<evidence type="ECO:0000256" key="5">
    <source>
        <dbReference type="ARBA" id="ARBA00023146"/>
    </source>
</evidence>
<dbReference type="SUPFAM" id="SSF55681">
    <property type="entry name" value="Class II aaRS and biotin synthetases"/>
    <property type="match status" value="1"/>
</dbReference>
<dbReference type="InterPro" id="IPR045864">
    <property type="entry name" value="aa-tRNA-synth_II/BPL/LPL"/>
</dbReference>
<dbReference type="NCBIfam" id="NF005054">
    <property type="entry name" value="PRK06462.1-4"/>
    <property type="match status" value="1"/>
</dbReference>
<name>A1S198_THEPD</name>
<dbReference type="eggNOG" id="arCOG00409">
    <property type="taxonomic scope" value="Archaea"/>
</dbReference>
<protein>
    <submittedName>
        <fullName evidence="7">Aspartate-ammonia ligase</fullName>
        <ecNumber evidence="7">6.3.1.1</ecNumber>
    </submittedName>
</protein>
<keyword evidence="1 7" id="KW-0436">Ligase</keyword>
<dbReference type="PANTHER" id="PTHR22594:SF48">
    <property type="entry name" value="ASPARAGINYL-TRNA SYNTHETASE-RELATED PROTEIN (N-TRUNCATION)"/>
    <property type="match status" value="1"/>
</dbReference>
<dbReference type="KEGG" id="tpe:Tpen_1833"/>
<keyword evidence="4" id="KW-0648">Protein biosynthesis</keyword>
<evidence type="ECO:0000313" key="8">
    <source>
        <dbReference type="Proteomes" id="UP000000641"/>
    </source>
</evidence>
<gene>
    <name evidence="7" type="ordered locus">Tpen_1833</name>
</gene>
<evidence type="ECO:0000256" key="3">
    <source>
        <dbReference type="ARBA" id="ARBA00022840"/>
    </source>
</evidence>
<evidence type="ECO:0000259" key="6">
    <source>
        <dbReference type="PROSITE" id="PS50862"/>
    </source>
</evidence>
<dbReference type="Gene3D" id="3.30.930.10">
    <property type="entry name" value="Bira Bifunctional Protein, Domain 2"/>
    <property type="match status" value="1"/>
</dbReference>
<keyword evidence="8" id="KW-1185">Reference proteome</keyword>
<evidence type="ECO:0000256" key="1">
    <source>
        <dbReference type="ARBA" id="ARBA00022598"/>
    </source>
</evidence>
<dbReference type="GO" id="GO:0006421">
    <property type="term" value="P:asparaginyl-tRNA aminoacylation"/>
    <property type="evidence" value="ECO:0007669"/>
    <property type="project" value="TreeGrafter"/>
</dbReference>
<dbReference type="Pfam" id="PF00152">
    <property type="entry name" value="tRNA-synt_2"/>
    <property type="match status" value="1"/>
</dbReference>
<dbReference type="PROSITE" id="PS50862">
    <property type="entry name" value="AA_TRNA_LIGASE_II"/>
    <property type="match status" value="1"/>
</dbReference>
<keyword evidence="3" id="KW-0067">ATP-binding</keyword>
<evidence type="ECO:0000256" key="4">
    <source>
        <dbReference type="ARBA" id="ARBA00022917"/>
    </source>
</evidence>
<accession>A1S198</accession>
<sequence>MEQKTLTLLRDYGVKPLHELSQEELEVKRSIARITTYTLSFLSRYLVERGFDWVLPVVFSKSTDPLWPDPDFSIEKRIEVEIYGETVRSTQSMIVHKQVLVSLLSPKIFVFSPNVRIETRKRASTGIHAYEFTQLDFEVRGASSSYIRSLVEDMLKSYVSSLKREMEHELSFLGSELPEIMTPFKVVDSKELEEEYGKEWQTSLRSTLKEPVWVVNIPREFYDFEDPETGRWDNYDLYVPRVGEILSGARREYEYEKILSKMKRDGVRPENYRVLLDLAREGRLLPSAGAGIGVERLLLWVTGVRHIGIVQPFPRIPGIVFDL</sequence>
<keyword evidence="5" id="KW-0030">Aminoacyl-tRNA synthetase</keyword>
<keyword evidence="2" id="KW-0547">Nucleotide-binding</keyword>
<organism evidence="7 8">
    <name type="scientific">Thermofilum pendens (strain DSM 2475 / Hrk 5)</name>
    <dbReference type="NCBI Taxonomy" id="368408"/>
    <lineage>
        <taxon>Archaea</taxon>
        <taxon>Thermoproteota</taxon>
        <taxon>Thermoprotei</taxon>
        <taxon>Thermofilales</taxon>
        <taxon>Thermofilaceae</taxon>
        <taxon>Thermofilum</taxon>
    </lineage>
</organism>
<dbReference type="InterPro" id="IPR004364">
    <property type="entry name" value="Aa-tRNA-synt_II"/>
</dbReference>
<dbReference type="EMBL" id="CP000505">
    <property type="protein sequence ID" value="ABL79228.1"/>
    <property type="molecule type" value="Genomic_DNA"/>
</dbReference>
<dbReference type="Proteomes" id="UP000000641">
    <property type="component" value="Chromosome"/>
</dbReference>